<name>A0A1C3VS01_9BRAD</name>
<dbReference type="GO" id="GO:0015074">
    <property type="term" value="P:DNA integration"/>
    <property type="evidence" value="ECO:0007669"/>
    <property type="project" value="UniProtKB-KW"/>
</dbReference>
<dbReference type="PANTHER" id="PTHR30349:SF88">
    <property type="entry name" value="BLL1584 PROTEIN"/>
    <property type="match status" value="1"/>
</dbReference>
<reference evidence="4 5" key="1">
    <citation type="submission" date="2016-08" db="EMBL/GenBank/DDBJ databases">
        <authorList>
            <person name="Seilhamer J.J."/>
        </authorList>
    </citation>
    <scope>NUCLEOTIDE SEQUENCE [LARGE SCALE GENOMIC DNA]</scope>
    <source>
        <strain evidence="4 5">CCBAU 10071</strain>
    </source>
</reference>
<dbReference type="Gene3D" id="1.10.443.10">
    <property type="entry name" value="Intergrase catalytic core"/>
    <property type="match status" value="1"/>
</dbReference>
<organism evidence="4 5">
    <name type="scientific">Bradyrhizobium yuanmingense</name>
    <dbReference type="NCBI Taxonomy" id="108015"/>
    <lineage>
        <taxon>Bacteria</taxon>
        <taxon>Pseudomonadati</taxon>
        <taxon>Pseudomonadota</taxon>
        <taxon>Alphaproteobacteria</taxon>
        <taxon>Hyphomicrobiales</taxon>
        <taxon>Nitrobacteraceae</taxon>
        <taxon>Bradyrhizobium</taxon>
    </lineage>
</organism>
<gene>
    <name evidence="4" type="ORF">GA0061099_1004452</name>
</gene>
<protein>
    <submittedName>
        <fullName evidence="4">Phage integrase family protein</fullName>
    </submittedName>
</protein>
<evidence type="ECO:0000313" key="4">
    <source>
        <dbReference type="EMBL" id="SCB30355.1"/>
    </source>
</evidence>
<dbReference type="Proteomes" id="UP000183174">
    <property type="component" value="Unassembled WGS sequence"/>
</dbReference>
<dbReference type="RefSeq" id="WP_083235114.1">
    <property type="nucleotide sequence ID" value="NZ_FMAE01000004.1"/>
</dbReference>
<proteinExistence type="predicted"/>
<feature type="domain" description="Tyr recombinase" evidence="3">
    <location>
        <begin position="188"/>
        <end position="391"/>
    </location>
</feature>
<dbReference type="AlphaFoldDB" id="A0A1C3VS01"/>
<dbReference type="InterPro" id="IPR050090">
    <property type="entry name" value="Tyrosine_recombinase_XerCD"/>
</dbReference>
<evidence type="ECO:0000313" key="5">
    <source>
        <dbReference type="Proteomes" id="UP000183174"/>
    </source>
</evidence>
<dbReference type="PANTHER" id="PTHR30349">
    <property type="entry name" value="PHAGE INTEGRASE-RELATED"/>
    <property type="match status" value="1"/>
</dbReference>
<dbReference type="InterPro" id="IPR002104">
    <property type="entry name" value="Integrase_catalytic"/>
</dbReference>
<dbReference type="EMBL" id="FMAE01000004">
    <property type="protein sequence ID" value="SCB30355.1"/>
    <property type="molecule type" value="Genomic_DNA"/>
</dbReference>
<evidence type="ECO:0000259" key="3">
    <source>
        <dbReference type="PROSITE" id="PS51898"/>
    </source>
</evidence>
<keyword evidence="2" id="KW-0233">DNA recombination</keyword>
<dbReference type="InterPro" id="IPR011010">
    <property type="entry name" value="DNA_brk_join_enz"/>
</dbReference>
<evidence type="ECO:0000256" key="1">
    <source>
        <dbReference type="ARBA" id="ARBA00022908"/>
    </source>
</evidence>
<dbReference type="InterPro" id="IPR013762">
    <property type="entry name" value="Integrase-like_cat_sf"/>
</dbReference>
<dbReference type="SUPFAM" id="SSF56349">
    <property type="entry name" value="DNA breaking-rejoining enzymes"/>
    <property type="match status" value="1"/>
</dbReference>
<dbReference type="GO" id="GO:0006310">
    <property type="term" value="P:DNA recombination"/>
    <property type="evidence" value="ECO:0007669"/>
    <property type="project" value="UniProtKB-KW"/>
</dbReference>
<accession>A0A1C3VS01</accession>
<keyword evidence="1" id="KW-0229">DNA integration</keyword>
<evidence type="ECO:0000256" key="2">
    <source>
        <dbReference type="ARBA" id="ARBA00023172"/>
    </source>
</evidence>
<sequence>MPRRSKGPRLELQTGAGRTPKWIIRDGAKNISTRCDECDREQAEAKLAEYILAKHDPAKAIRSGSPNEVKIADILAVEMTRIAAKPNLDGHRKKELIAVCQNMGNWFGHRVVGDLNGELQERYAAERTRHVIKMVEGVRTNVDTGEHAPVAAYRDLKFLAAAINRYFKHKVGGVVTQFSPVLPDAPESRVRWLTRSEAAKLLWAAWRGRKETKLPGSKGRHTSRHIARYILVGLYTGSRNGDICGAATIPTIGRGYVDLEKGIFRRKPDDKKETSKRQPTVPIPPRLLAHMRRWQRLGISQRAVIEFNGKPVVTIREGWESVVERAGLATEDKQQKVLRHTLRHTAITWYLDQGVDIEKVSLYCGVSVATIRKTYRHVMPGTFDDLLNAAHQIGR</sequence>
<dbReference type="GO" id="GO:0003677">
    <property type="term" value="F:DNA binding"/>
    <property type="evidence" value="ECO:0007669"/>
    <property type="project" value="InterPro"/>
</dbReference>
<dbReference type="PROSITE" id="PS51898">
    <property type="entry name" value="TYR_RECOMBINASE"/>
    <property type="match status" value="1"/>
</dbReference>